<proteinExistence type="predicted"/>
<dbReference type="EMBL" id="CYPR01000094">
    <property type="protein sequence ID" value="CUH38747.1"/>
    <property type="molecule type" value="Genomic_DNA"/>
</dbReference>
<dbReference type="Proteomes" id="UP000049455">
    <property type="component" value="Unassembled WGS sequence"/>
</dbReference>
<sequence>MYTRISKTGGRQYPQLVESFRNDSGKVRTRVVANLGRLDQITPAQLDPLINGLNRAVGRAENIVFAT</sequence>
<dbReference type="AlphaFoldDB" id="A0A0M7BAC6"/>
<keyword evidence="2" id="KW-1185">Reference proteome</keyword>
<organism evidence="1 2">
    <name type="scientific">Jannaschia seosinensis</name>
    <dbReference type="NCBI Taxonomy" id="313367"/>
    <lineage>
        <taxon>Bacteria</taxon>
        <taxon>Pseudomonadati</taxon>
        <taxon>Pseudomonadota</taxon>
        <taxon>Alphaproteobacteria</taxon>
        <taxon>Rhodobacterales</taxon>
        <taxon>Roseobacteraceae</taxon>
        <taxon>Jannaschia</taxon>
    </lineage>
</organism>
<reference evidence="1 2" key="1">
    <citation type="submission" date="2015-09" db="EMBL/GenBank/DDBJ databases">
        <authorList>
            <person name="Jackson K.R."/>
            <person name="Lunt B.L."/>
            <person name="Fisher J.N.B."/>
            <person name="Gardner A.V."/>
            <person name="Bailey M.E."/>
            <person name="Deus L.M."/>
            <person name="Earl A.S."/>
            <person name="Gibby P.D."/>
            <person name="Hartmann K.A."/>
            <person name="Liu J.E."/>
            <person name="Manci A.M."/>
            <person name="Nielsen D.A."/>
            <person name="Solomon M.B."/>
            <person name="Breakwell D.P."/>
            <person name="Burnett S.H."/>
            <person name="Grose J.H."/>
        </authorList>
    </citation>
    <scope>NUCLEOTIDE SEQUENCE [LARGE SCALE GENOMIC DNA]</scope>
    <source>
        <strain evidence="1 2">CECT 7799</strain>
    </source>
</reference>
<name>A0A0M7BAC6_9RHOB</name>
<evidence type="ECO:0000313" key="2">
    <source>
        <dbReference type="Proteomes" id="UP000049455"/>
    </source>
</evidence>
<evidence type="ECO:0000313" key="1">
    <source>
        <dbReference type="EMBL" id="CUH38747.1"/>
    </source>
</evidence>
<accession>A0A0M7BAC6</accession>
<gene>
    <name evidence="1" type="ORF">JSE7799_01482</name>
</gene>
<protein>
    <submittedName>
        <fullName evidence="1">Uncharacterized protein</fullName>
    </submittedName>
</protein>
<dbReference type="STRING" id="313367.JSE7799_01482"/>